<evidence type="ECO:0000256" key="1">
    <source>
        <dbReference type="SAM" id="MobiDB-lite"/>
    </source>
</evidence>
<feature type="compositionally biased region" description="Acidic residues" evidence="1">
    <location>
        <begin position="982"/>
        <end position="997"/>
    </location>
</feature>
<dbReference type="Pfam" id="PF18802">
    <property type="entry name" value="CxC1"/>
    <property type="match status" value="1"/>
</dbReference>
<name>A0A409W8W4_9AGAR</name>
<comment type="caution">
    <text evidence="3">The sequence shown here is derived from an EMBL/GenBank/DDBJ whole genome shotgun (WGS) entry which is preliminary data.</text>
</comment>
<dbReference type="PANTHER" id="PTHR33096:SF1">
    <property type="entry name" value="CXC1-LIKE CYSTEINE CLUSTER ASSOCIATED WITH KDZ TRANSPOSASES DOMAIN-CONTAINING PROTEIN"/>
    <property type="match status" value="1"/>
</dbReference>
<evidence type="ECO:0000313" key="3">
    <source>
        <dbReference type="EMBL" id="PPQ74942.1"/>
    </source>
</evidence>
<dbReference type="STRING" id="231916.A0A409W8W4"/>
<dbReference type="OrthoDB" id="3237105at2759"/>
<keyword evidence="4" id="KW-1185">Reference proteome</keyword>
<feature type="compositionally biased region" description="Polar residues" evidence="1">
    <location>
        <begin position="8"/>
        <end position="21"/>
    </location>
</feature>
<dbReference type="PANTHER" id="PTHR33096">
    <property type="entry name" value="CXC2 DOMAIN-CONTAINING PROTEIN"/>
    <property type="match status" value="1"/>
</dbReference>
<feature type="domain" description="CxC1-like cysteine cluster associated with KDZ transposases" evidence="2">
    <location>
        <begin position="148"/>
        <end position="226"/>
    </location>
</feature>
<dbReference type="InterPro" id="IPR040521">
    <property type="entry name" value="KDZ"/>
</dbReference>
<feature type="compositionally biased region" description="Polar residues" evidence="1">
    <location>
        <begin position="60"/>
        <end position="77"/>
    </location>
</feature>
<dbReference type="Pfam" id="PF18758">
    <property type="entry name" value="KDZ"/>
    <property type="match status" value="1"/>
</dbReference>
<proteinExistence type="predicted"/>
<gene>
    <name evidence="3" type="ORF">CVT26_011416</name>
</gene>
<sequence length="1013" mass="115378">MPSKFTWRRTNQGQAASSQEPGSLYEDEAHLSRQQRQLETPIYAPGGIFYQVPPLLKPPQANSQNNDMHEGSGSSAVPANPGVEIEEVSDNSNGITQGQFKREQQWQRWNNIIPEMLEPYVSLLRETSSLRNMSSAHNRKLCTGCANYKSSEVLCVYFDRIEKIKLCTCKEPALQLLSKGLFPCAPFRPTLAVDLNMLEFARGLFQNLAPNTTAWSQTLEEFLDKRGFKLKTKDTLRIRFGNALQWYATLQDTKNLKLAEVLNDIRQSACSEGFLDKYPDALKAAEAIDPGSESERPSEYLRQRCMLCFGGKKWHQPDEQFDSIVCIDANFTQKRRKSQSSAPPIPHQHPETVFVSPEDVSAMQAEVETARPAKTNSTENSAYEPGMKVPSATLDECHESFTAADANRVKASTQFFADTGLMALLCRHDRVLWLVNMTSPGEKQYYALCLLRKLFQHIPSRMRMGVLYDIGCQLHRSCVKYDFLDEILDRITFGISVFHAYGHQWPCQVIYHPRKCKGFGLSDGEGCERFWSAIKSLIPSLRVSGYYTRLYAIDTKVKQLDNNSLLGMGQWLSRKWNLTQERKAAAAAALQLLYQKGITEEKLRQEWADQVKEQTKPLPRQSKNIADKEIHSILALRESLTDYSAQLAALEDMLLTGNFGPGMTILEVQAQIQELKEKSKKSARVIDEKTLKLSLADQKNLKRLLGNTFLRTRMNALAVKQRIRERLRHRRYELESFGSSYRNTVNHQKLQHHAEQQIKRKEPGIQNLARTYNKLCHDLEKLIAARTVPKGARAPAKISLEGLFKLDVDHDIWQDDSLTSDLDESIEIPGWLGNDDIRSGIKIILQHDRCIEEEKRLTCERQSLQEWFTEEWNLVNLALLCSEEDGDINLAYQFTVHKTQLVHLCIAWRTAVANMPCSLCQEWGPTKEEFQAVQNYISTEQVTESAMEHYDDGEEVLEDSSLAGATHEEVNHLSLGNSNGIDESEDEEEEEAEEEAELVDAMEGFDLAEEFRK</sequence>
<feature type="region of interest" description="Disordered" evidence="1">
    <location>
        <begin position="969"/>
        <end position="997"/>
    </location>
</feature>
<dbReference type="Proteomes" id="UP000284706">
    <property type="component" value="Unassembled WGS sequence"/>
</dbReference>
<feature type="region of interest" description="Disordered" evidence="1">
    <location>
        <begin position="1"/>
        <end position="33"/>
    </location>
</feature>
<evidence type="ECO:0000313" key="4">
    <source>
        <dbReference type="Proteomes" id="UP000284706"/>
    </source>
</evidence>
<protein>
    <recommendedName>
        <fullName evidence="2">CxC1-like cysteine cluster associated with KDZ transposases domain-containing protein</fullName>
    </recommendedName>
</protein>
<dbReference type="AlphaFoldDB" id="A0A409W8W4"/>
<organism evidence="3 4">
    <name type="scientific">Gymnopilus dilepis</name>
    <dbReference type="NCBI Taxonomy" id="231916"/>
    <lineage>
        <taxon>Eukaryota</taxon>
        <taxon>Fungi</taxon>
        <taxon>Dikarya</taxon>
        <taxon>Basidiomycota</taxon>
        <taxon>Agaricomycotina</taxon>
        <taxon>Agaricomycetes</taxon>
        <taxon>Agaricomycetidae</taxon>
        <taxon>Agaricales</taxon>
        <taxon>Agaricineae</taxon>
        <taxon>Hymenogastraceae</taxon>
        <taxon>Gymnopilus</taxon>
    </lineage>
</organism>
<dbReference type="InParanoid" id="A0A409W8W4"/>
<dbReference type="EMBL" id="NHYE01005301">
    <property type="protein sequence ID" value="PPQ74942.1"/>
    <property type="molecule type" value="Genomic_DNA"/>
</dbReference>
<reference evidence="3 4" key="1">
    <citation type="journal article" date="2018" name="Evol. Lett.">
        <title>Horizontal gene cluster transfer increased hallucinogenic mushroom diversity.</title>
        <authorList>
            <person name="Reynolds H.T."/>
            <person name="Vijayakumar V."/>
            <person name="Gluck-Thaler E."/>
            <person name="Korotkin H.B."/>
            <person name="Matheny P.B."/>
            <person name="Slot J.C."/>
        </authorList>
    </citation>
    <scope>NUCLEOTIDE SEQUENCE [LARGE SCALE GENOMIC DNA]</scope>
    <source>
        <strain evidence="3 4">SRW20</strain>
    </source>
</reference>
<accession>A0A409W8W4</accession>
<feature type="region of interest" description="Disordered" evidence="1">
    <location>
        <begin position="54"/>
        <end position="80"/>
    </location>
</feature>
<evidence type="ECO:0000259" key="2">
    <source>
        <dbReference type="Pfam" id="PF18802"/>
    </source>
</evidence>
<dbReference type="InterPro" id="IPR041320">
    <property type="entry name" value="CxC1"/>
</dbReference>